<evidence type="ECO:0000256" key="8">
    <source>
        <dbReference type="ARBA" id="ARBA00026068"/>
    </source>
</evidence>
<dbReference type="Gene3D" id="3.30.160.880">
    <property type="entry name" value="Cell division protein ZapA protomer, N-terminal domain"/>
    <property type="match status" value="1"/>
</dbReference>
<dbReference type="InterPro" id="IPR036192">
    <property type="entry name" value="Cell_div_ZapA-like_sf"/>
</dbReference>
<sequence>MAHVVVTIAGRTYRMGCEDGEEARLHELAKRVEAKIVSLKEGFGDIGDQRIVVMAALTLADEADTADARLRAAEAELAAAQRREAGLLEAEAALQEKVADALEETANRVERLVADLRSGGEEPGPIP</sequence>
<dbReference type="Proteomes" id="UP000230709">
    <property type="component" value="Chromosome"/>
</dbReference>
<dbReference type="GO" id="GO:0000917">
    <property type="term" value="P:division septum assembly"/>
    <property type="evidence" value="ECO:0007669"/>
    <property type="project" value="UniProtKB-KW"/>
</dbReference>
<comment type="function">
    <text evidence="7">Activator of cell division through the inhibition of FtsZ GTPase activity, therefore promoting FtsZ assembly into bundles of protofilaments necessary for the formation of the division Z ring. It is recruited early at mid-cell but it is not essential for cell division.</text>
</comment>
<evidence type="ECO:0000256" key="10">
    <source>
        <dbReference type="SAM" id="Coils"/>
    </source>
</evidence>
<evidence type="ECO:0000256" key="5">
    <source>
        <dbReference type="ARBA" id="ARBA00023210"/>
    </source>
</evidence>
<evidence type="ECO:0000256" key="4">
    <source>
        <dbReference type="ARBA" id="ARBA00022618"/>
    </source>
</evidence>
<dbReference type="GO" id="GO:0030428">
    <property type="term" value="C:cell septum"/>
    <property type="evidence" value="ECO:0007669"/>
    <property type="project" value="TreeGrafter"/>
</dbReference>
<keyword evidence="6" id="KW-0131">Cell cycle</keyword>
<evidence type="ECO:0000313" key="12">
    <source>
        <dbReference type="Proteomes" id="UP000230709"/>
    </source>
</evidence>
<evidence type="ECO:0000256" key="9">
    <source>
        <dbReference type="ARBA" id="ARBA00033158"/>
    </source>
</evidence>
<evidence type="ECO:0000256" key="1">
    <source>
        <dbReference type="ARBA" id="ARBA00004496"/>
    </source>
</evidence>
<dbReference type="SUPFAM" id="SSF102829">
    <property type="entry name" value="Cell division protein ZapA-like"/>
    <property type="match status" value="1"/>
</dbReference>
<proteinExistence type="predicted"/>
<dbReference type="GO" id="GO:0032153">
    <property type="term" value="C:cell division site"/>
    <property type="evidence" value="ECO:0007669"/>
    <property type="project" value="TreeGrafter"/>
</dbReference>
<evidence type="ECO:0000256" key="7">
    <source>
        <dbReference type="ARBA" id="ARBA00024910"/>
    </source>
</evidence>
<evidence type="ECO:0000256" key="6">
    <source>
        <dbReference type="ARBA" id="ARBA00023306"/>
    </source>
</evidence>
<protein>
    <recommendedName>
        <fullName evidence="2">Cell division protein ZapA</fullName>
    </recommendedName>
    <alternativeName>
        <fullName evidence="9">Z ring-associated protein ZapA</fullName>
    </alternativeName>
</protein>
<evidence type="ECO:0000313" key="11">
    <source>
        <dbReference type="EMBL" id="ATQ68503.1"/>
    </source>
</evidence>
<dbReference type="GO" id="GO:0005829">
    <property type="term" value="C:cytosol"/>
    <property type="evidence" value="ECO:0007669"/>
    <property type="project" value="TreeGrafter"/>
</dbReference>
<dbReference type="Pfam" id="PF05164">
    <property type="entry name" value="ZapA"/>
    <property type="match status" value="1"/>
</dbReference>
<dbReference type="RefSeq" id="WP_003612303.1">
    <property type="nucleotide sequence ID" value="NZ_ADVE02000001.1"/>
</dbReference>
<gene>
    <name evidence="11" type="ORF">CQW49_11895</name>
</gene>
<dbReference type="PANTHER" id="PTHR34981">
    <property type="entry name" value="CELL DIVISION PROTEIN ZAPA"/>
    <property type="match status" value="1"/>
</dbReference>
<dbReference type="STRING" id="595536.GCA_000178815_02785"/>
<keyword evidence="12" id="KW-1185">Reference proteome</keyword>
<accession>A0A2D2D0I5</accession>
<feature type="coiled-coil region" evidence="10">
    <location>
        <begin position="56"/>
        <end position="119"/>
    </location>
</feature>
<comment type="subcellular location">
    <subcellularLocation>
        <location evidence="1">Cytoplasm</location>
    </subcellularLocation>
</comment>
<organism evidence="11 12">
    <name type="scientific">Methylosinus trichosporium (strain ATCC 35070 / NCIMB 11131 / UNIQEM 75 / OB3b)</name>
    <dbReference type="NCBI Taxonomy" id="595536"/>
    <lineage>
        <taxon>Bacteria</taxon>
        <taxon>Pseudomonadati</taxon>
        <taxon>Pseudomonadota</taxon>
        <taxon>Alphaproteobacteria</taxon>
        <taxon>Hyphomicrobiales</taxon>
        <taxon>Methylocystaceae</taxon>
        <taxon>Methylosinus</taxon>
    </lineage>
</organism>
<dbReference type="GO" id="GO:0043093">
    <property type="term" value="P:FtsZ-dependent cytokinesis"/>
    <property type="evidence" value="ECO:0007669"/>
    <property type="project" value="TreeGrafter"/>
</dbReference>
<reference evidence="12" key="1">
    <citation type="submission" date="2017-10" db="EMBL/GenBank/DDBJ databases">
        <title>Completed PacBio SMRT sequence of Methylosinus trichosporium OB3b reveals presence of a third large plasmid.</title>
        <authorList>
            <person name="Charles T.C."/>
            <person name="Lynch M.D.J."/>
            <person name="Heil J.R."/>
            <person name="Cheng J."/>
        </authorList>
    </citation>
    <scope>NUCLEOTIDE SEQUENCE [LARGE SCALE GENOMIC DNA]</scope>
    <source>
        <strain evidence="12">OB3b</strain>
    </source>
</reference>
<dbReference type="KEGG" id="mtw:CQW49_11895"/>
<dbReference type="GO" id="GO:0000921">
    <property type="term" value="P:septin ring assembly"/>
    <property type="evidence" value="ECO:0007669"/>
    <property type="project" value="TreeGrafter"/>
</dbReference>
<dbReference type="AlphaFoldDB" id="A0A2D2D0I5"/>
<dbReference type="InterPro" id="IPR042233">
    <property type="entry name" value="Cell_div_ZapA_N"/>
</dbReference>
<evidence type="ECO:0000256" key="2">
    <source>
        <dbReference type="ARBA" id="ARBA00015195"/>
    </source>
</evidence>
<comment type="subunit">
    <text evidence="8">Homodimer. Interacts with FtsZ.</text>
</comment>
<evidence type="ECO:0000256" key="3">
    <source>
        <dbReference type="ARBA" id="ARBA00022490"/>
    </source>
</evidence>
<dbReference type="PANTHER" id="PTHR34981:SF1">
    <property type="entry name" value="CELL DIVISION PROTEIN ZAPA"/>
    <property type="match status" value="1"/>
</dbReference>
<name>A0A2D2D0I5_METT3</name>
<dbReference type="InterPro" id="IPR007838">
    <property type="entry name" value="Cell_div_ZapA-like"/>
</dbReference>
<dbReference type="EMBL" id="CP023737">
    <property type="protein sequence ID" value="ATQ68503.1"/>
    <property type="molecule type" value="Genomic_DNA"/>
</dbReference>
<keyword evidence="10" id="KW-0175">Coiled coil</keyword>
<keyword evidence="3" id="KW-0963">Cytoplasm</keyword>
<keyword evidence="4 11" id="KW-0132">Cell division</keyword>
<keyword evidence="5" id="KW-0717">Septation</keyword>